<comment type="caution">
    <text evidence="2">The sequence shown here is derived from an EMBL/GenBank/DDBJ whole genome shotgun (WGS) entry which is preliminary data.</text>
</comment>
<name>A0A2V3PMU6_9BACT</name>
<dbReference type="PANTHER" id="PTHR30383:SF5">
    <property type="entry name" value="SGNH HYDROLASE-TYPE ESTERASE DOMAIN-CONTAINING PROTEIN"/>
    <property type="match status" value="1"/>
</dbReference>
<dbReference type="AlphaFoldDB" id="A0A2V3PMU6"/>
<evidence type="ECO:0000313" key="2">
    <source>
        <dbReference type="EMBL" id="PXV63386.1"/>
    </source>
</evidence>
<reference evidence="2 3" key="1">
    <citation type="submission" date="2018-03" db="EMBL/GenBank/DDBJ databases">
        <title>Genomic Encyclopedia of Archaeal and Bacterial Type Strains, Phase II (KMG-II): from individual species to whole genera.</title>
        <authorList>
            <person name="Goeker M."/>
        </authorList>
    </citation>
    <scope>NUCLEOTIDE SEQUENCE [LARGE SCALE GENOMIC DNA]</scope>
    <source>
        <strain evidence="2 3">DSM 100214</strain>
    </source>
</reference>
<evidence type="ECO:0000259" key="1">
    <source>
        <dbReference type="Pfam" id="PF13472"/>
    </source>
</evidence>
<dbReference type="Gene3D" id="3.40.50.1110">
    <property type="entry name" value="SGNH hydrolase"/>
    <property type="match status" value="1"/>
</dbReference>
<dbReference type="EMBL" id="QICL01000014">
    <property type="protein sequence ID" value="PXV63386.1"/>
    <property type="molecule type" value="Genomic_DNA"/>
</dbReference>
<dbReference type="PANTHER" id="PTHR30383">
    <property type="entry name" value="THIOESTERASE 1/PROTEASE 1/LYSOPHOSPHOLIPASE L1"/>
    <property type="match status" value="1"/>
</dbReference>
<dbReference type="GO" id="GO:0004622">
    <property type="term" value="F:phosphatidylcholine lysophospholipase activity"/>
    <property type="evidence" value="ECO:0007669"/>
    <property type="project" value="TreeGrafter"/>
</dbReference>
<dbReference type="InterPro" id="IPR036514">
    <property type="entry name" value="SGNH_hydro_sf"/>
</dbReference>
<evidence type="ECO:0000313" key="3">
    <source>
        <dbReference type="Proteomes" id="UP000247973"/>
    </source>
</evidence>
<dbReference type="Proteomes" id="UP000247973">
    <property type="component" value="Unassembled WGS sequence"/>
</dbReference>
<keyword evidence="3" id="KW-1185">Reference proteome</keyword>
<dbReference type="CDD" id="cd00229">
    <property type="entry name" value="SGNH_hydrolase"/>
    <property type="match status" value="1"/>
</dbReference>
<dbReference type="InterPro" id="IPR051532">
    <property type="entry name" value="Ester_Hydrolysis_Enzymes"/>
</dbReference>
<dbReference type="InterPro" id="IPR013830">
    <property type="entry name" value="SGNH_hydro"/>
</dbReference>
<dbReference type="Pfam" id="PF13472">
    <property type="entry name" value="Lipase_GDSL_2"/>
    <property type="match status" value="1"/>
</dbReference>
<proteinExistence type="predicted"/>
<organism evidence="2 3">
    <name type="scientific">Dysgonomonas alginatilytica</name>
    <dbReference type="NCBI Taxonomy" id="1605892"/>
    <lineage>
        <taxon>Bacteria</taxon>
        <taxon>Pseudomonadati</taxon>
        <taxon>Bacteroidota</taxon>
        <taxon>Bacteroidia</taxon>
        <taxon>Bacteroidales</taxon>
        <taxon>Dysgonomonadaceae</taxon>
        <taxon>Dysgonomonas</taxon>
    </lineage>
</organism>
<gene>
    <name evidence="2" type="ORF">CLV62_114103</name>
</gene>
<accession>A0A2V3PMU6</accession>
<sequence>MILIFSVSGCSQGQKTADRHHLTVYSNKLRIPLKGKRILLYGDSISSSSYPWYKSTLEELTGAEVYAGGFPGYTTSRLAQDAQLQLIYDYKPDIIICLVGGNDAGVKGEVGTFGATDEVLVEETDIARDYSGHAFIQAVSHIIRKINQHYDMDENTHSSSADSISPEKPFIVFGTTLPQKRSNRFNKFSQPDNWLRKRDAVVECCEKYKVPCIDFYTLCDWDFSKEPYYTSPTDIHTNKGIYTMDGLHPNQKGYEDMARIVYEELAL</sequence>
<protein>
    <submittedName>
        <fullName evidence="2">Lysophospholipase L1-like esterase</fullName>
    </submittedName>
</protein>
<feature type="domain" description="SGNH hydrolase-type esterase" evidence="1">
    <location>
        <begin position="41"/>
        <end position="255"/>
    </location>
</feature>
<dbReference type="SUPFAM" id="SSF52266">
    <property type="entry name" value="SGNH hydrolase"/>
    <property type="match status" value="1"/>
</dbReference>